<dbReference type="PANTHER" id="PTHR11566">
    <property type="entry name" value="DYNAMIN"/>
    <property type="match status" value="1"/>
</dbReference>
<dbReference type="GO" id="GO:0016559">
    <property type="term" value="P:peroxisome fission"/>
    <property type="evidence" value="ECO:0007669"/>
    <property type="project" value="TreeGrafter"/>
</dbReference>
<dbReference type="InterPro" id="IPR027417">
    <property type="entry name" value="P-loop_NTPase"/>
</dbReference>
<evidence type="ECO:0000259" key="1">
    <source>
        <dbReference type="SMART" id="SM00053"/>
    </source>
</evidence>
<dbReference type="GO" id="GO:0048312">
    <property type="term" value="P:intracellular distribution of mitochondria"/>
    <property type="evidence" value="ECO:0007669"/>
    <property type="project" value="TreeGrafter"/>
</dbReference>
<dbReference type="PANTHER" id="PTHR11566:SF66">
    <property type="entry name" value="INTERFERON-INDUCED GTP-BINDING PROTEIN MX"/>
    <property type="match status" value="1"/>
</dbReference>
<feature type="domain" description="Dynamin GTPase" evidence="1">
    <location>
        <begin position="28"/>
        <end position="281"/>
    </location>
</feature>
<dbReference type="GO" id="GO:0006897">
    <property type="term" value="P:endocytosis"/>
    <property type="evidence" value="ECO:0007669"/>
    <property type="project" value="TreeGrafter"/>
</dbReference>
<gene>
    <name evidence="2" type="ORF">RRF57_011374</name>
</gene>
<dbReference type="GO" id="GO:0005874">
    <property type="term" value="C:microtubule"/>
    <property type="evidence" value="ECO:0007669"/>
    <property type="project" value="TreeGrafter"/>
</dbReference>
<dbReference type="Pfam" id="PF00350">
    <property type="entry name" value="Dynamin_N"/>
    <property type="match status" value="1"/>
</dbReference>
<evidence type="ECO:0000313" key="3">
    <source>
        <dbReference type="Proteomes" id="UP001305414"/>
    </source>
</evidence>
<sequence>MAAPSIPDIDPGRISELADRFRGLGQDQQRMLDIIDRLRSTALDRVKLPQLVVLITISWEKLRSRCDFWNTDPKDPNGCTRFATEFRLRRGKEYISVSINPSKTRSVDDRSRLARFNRRLTDRAQLGDLMKECESDIFSGGGQRGQHGQHKFASRDILTIEISGPIMPLLTLVDRPGFIHVPNNEQIDKDIAAINEIALHYMSRPRTIILAVVGGSTDYATPSCPEEGSGLRHSGTRTLGTVTKPNLTSDIGLKDKFLIFAEGKWSTLPPGTTGVEPMVTKLSVLLYDHIVEYFSQLREEIKQELKRSEKSSECWVRRIDTDSK</sequence>
<organism evidence="2 3">
    <name type="scientific">Xylaria bambusicola</name>
    <dbReference type="NCBI Taxonomy" id="326684"/>
    <lineage>
        <taxon>Eukaryota</taxon>
        <taxon>Fungi</taxon>
        <taxon>Dikarya</taxon>
        <taxon>Ascomycota</taxon>
        <taxon>Pezizomycotina</taxon>
        <taxon>Sordariomycetes</taxon>
        <taxon>Xylariomycetidae</taxon>
        <taxon>Xylariales</taxon>
        <taxon>Xylariaceae</taxon>
        <taxon>Xylaria</taxon>
    </lineage>
</organism>
<dbReference type="AlphaFoldDB" id="A0AAN7ZA15"/>
<dbReference type="GO" id="GO:0003924">
    <property type="term" value="F:GTPase activity"/>
    <property type="evidence" value="ECO:0007669"/>
    <property type="project" value="InterPro"/>
</dbReference>
<accession>A0AAN7ZA15</accession>
<dbReference type="InterPro" id="IPR045063">
    <property type="entry name" value="Dynamin_N"/>
</dbReference>
<dbReference type="SMART" id="SM00053">
    <property type="entry name" value="DYNc"/>
    <property type="match status" value="1"/>
</dbReference>
<dbReference type="Gene3D" id="3.40.50.300">
    <property type="entry name" value="P-loop containing nucleotide triphosphate hydrolases"/>
    <property type="match status" value="1"/>
</dbReference>
<dbReference type="EMBL" id="JAWHQM010000056">
    <property type="protein sequence ID" value="KAK5635662.1"/>
    <property type="molecule type" value="Genomic_DNA"/>
</dbReference>
<dbReference type="SUPFAM" id="SSF52540">
    <property type="entry name" value="P-loop containing nucleoside triphosphate hydrolases"/>
    <property type="match status" value="1"/>
</dbReference>
<dbReference type="GO" id="GO:0000266">
    <property type="term" value="P:mitochondrial fission"/>
    <property type="evidence" value="ECO:0007669"/>
    <property type="project" value="TreeGrafter"/>
</dbReference>
<keyword evidence="3" id="KW-1185">Reference proteome</keyword>
<dbReference type="InterPro" id="IPR001401">
    <property type="entry name" value="Dynamin_GTPase"/>
</dbReference>
<dbReference type="GO" id="GO:0005739">
    <property type="term" value="C:mitochondrion"/>
    <property type="evidence" value="ECO:0007669"/>
    <property type="project" value="TreeGrafter"/>
</dbReference>
<name>A0AAN7ZA15_9PEZI</name>
<proteinExistence type="predicted"/>
<dbReference type="PRINTS" id="PR00195">
    <property type="entry name" value="DYNAMIN"/>
</dbReference>
<dbReference type="Proteomes" id="UP001305414">
    <property type="component" value="Unassembled WGS sequence"/>
</dbReference>
<reference evidence="2 3" key="1">
    <citation type="submission" date="2023-10" db="EMBL/GenBank/DDBJ databases">
        <title>Draft genome sequence of Xylaria bambusicola isolate GMP-LS, the root and basal stem rot pathogen of sugarcane in Indonesia.</title>
        <authorList>
            <person name="Selvaraj P."/>
            <person name="Muralishankar V."/>
            <person name="Muruganantham S."/>
            <person name="Sp S."/>
            <person name="Haryani S."/>
            <person name="Lau K.J.X."/>
            <person name="Naqvi N.I."/>
        </authorList>
    </citation>
    <scope>NUCLEOTIDE SEQUENCE [LARGE SCALE GENOMIC DNA]</scope>
    <source>
        <strain evidence="2">GMP-LS</strain>
    </source>
</reference>
<dbReference type="GO" id="GO:0005525">
    <property type="term" value="F:GTP binding"/>
    <property type="evidence" value="ECO:0007669"/>
    <property type="project" value="InterPro"/>
</dbReference>
<dbReference type="InterPro" id="IPR022812">
    <property type="entry name" value="Dynamin"/>
</dbReference>
<dbReference type="GO" id="GO:0008017">
    <property type="term" value="F:microtubule binding"/>
    <property type="evidence" value="ECO:0007669"/>
    <property type="project" value="TreeGrafter"/>
</dbReference>
<protein>
    <recommendedName>
        <fullName evidence="1">Dynamin GTPase domain-containing protein</fullName>
    </recommendedName>
</protein>
<evidence type="ECO:0000313" key="2">
    <source>
        <dbReference type="EMBL" id="KAK5635662.1"/>
    </source>
</evidence>
<dbReference type="GO" id="GO:0016020">
    <property type="term" value="C:membrane"/>
    <property type="evidence" value="ECO:0007669"/>
    <property type="project" value="TreeGrafter"/>
</dbReference>
<comment type="caution">
    <text evidence="2">The sequence shown here is derived from an EMBL/GenBank/DDBJ whole genome shotgun (WGS) entry which is preliminary data.</text>
</comment>